<dbReference type="EMBL" id="CM035426">
    <property type="protein sequence ID" value="KAH7315272.1"/>
    <property type="molecule type" value="Genomic_DNA"/>
</dbReference>
<reference evidence="1" key="1">
    <citation type="submission" date="2021-08" db="EMBL/GenBank/DDBJ databases">
        <title>WGS assembly of Ceratopteris richardii.</title>
        <authorList>
            <person name="Marchant D.B."/>
            <person name="Chen G."/>
            <person name="Jenkins J."/>
            <person name="Shu S."/>
            <person name="Leebens-Mack J."/>
            <person name="Grimwood J."/>
            <person name="Schmutz J."/>
            <person name="Soltis P."/>
            <person name="Soltis D."/>
            <person name="Chen Z.-H."/>
        </authorList>
    </citation>
    <scope>NUCLEOTIDE SEQUENCE</scope>
    <source>
        <strain evidence="1">Whitten #5841</strain>
        <tissue evidence="1">Leaf</tissue>
    </source>
</reference>
<evidence type="ECO:0000313" key="1">
    <source>
        <dbReference type="EMBL" id="KAH7315272.1"/>
    </source>
</evidence>
<dbReference type="AlphaFoldDB" id="A0A8T2SCN4"/>
<dbReference type="Proteomes" id="UP000825935">
    <property type="component" value="Chromosome 21"/>
</dbReference>
<organism evidence="1 2">
    <name type="scientific">Ceratopteris richardii</name>
    <name type="common">Triangle waterfern</name>
    <dbReference type="NCBI Taxonomy" id="49495"/>
    <lineage>
        <taxon>Eukaryota</taxon>
        <taxon>Viridiplantae</taxon>
        <taxon>Streptophyta</taxon>
        <taxon>Embryophyta</taxon>
        <taxon>Tracheophyta</taxon>
        <taxon>Polypodiopsida</taxon>
        <taxon>Polypodiidae</taxon>
        <taxon>Polypodiales</taxon>
        <taxon>Pteridineae</taxon>
        <taxon>Pteridaceae</taxon>
        <taxon>Parkerioideae</taxon>
        <taxon>Ceratopteris</taxon>
    </lineage>
</organism>
<keyword evidence="2" id="KW-1185">Reference proteome</keyword>
<sequence length="167" mass="19971">MDNIHRRHDAGRHRISIITIRRQRRSDGSCVLSTFLCDIARGGHTGTRRRQMQLIYFHARQTWWHSSKSAARDDYDVRFRFIKTIWEGLYLLCGGRSWLTTTTLCVDSRWRSRAKQHKRLPMSSRCCKQQQVNALIFCMSYRCYKRRRPPLRCMYWFSLAAFLCCGL</sequence>
<proteinExistence type="predicted"/>
<protein>
    <submittedName>
        <fullName evidence="1">Uncharacterized protein</fullName>
    </submittedName>
</protein>
<evidence type="ECO:0000313" key="2">
    <source>
        <dbReference type="Proteomes" id="UP000825935"/>
    </source>
</evidence>
<comment type="caution">
    <text evidence="1">The sequence shown here is derived from an EMBL/GenBank/DDBJ whole genome shotgun (WGS) entry which is preliminary data.</text>
</comment>
<accession>A0A8T2SCN4</accession>
<name>A0A8T2SCN4_CERRI</name>
<gene>
    <name evidence="1" type="ORF">KP509_21G042100</name>
</gene>